<dbReference type="EMBL" id="MHQC01000041">
    <property type="protein sequence ID" value="OGZ94184.1"/>
    <property type="molecule type" value="Genomic_DNA"/>
</dbReference>
<dbReference type="InterPro" id="IPR026881">
    <property type="entry name" value="WYL_dom"/>
</dbReference>
<evidence type="ECO:0000259" key="2">
    <source>
        <dbReference type="Pfam" id="PF13482"/>
    </source>
</evidence>
<protein>
    <submittedName>
        <fullName evidence="3">Uncharacterized protein</fullName>
    </submittedName>
</protein>
<reference evidence="3 4" key="1">
    <citation type="journal article" date="2016" name="Nat. Commun.">
        <title>Thousands of microbial genomes shed light on interconnected biogeochemical processes in an aquifer system.</title>
        <authorList>
            <person name="Anantharaman K."/>
            <person name="Brown C.T."/>
            <person name="Hug L.A."/>
            <person name="Sharon I."/>
            <person name="Castelle C.J."/>
            <person name="Probst A.J."/>
            <person name="Thomas B.C."/>
            <person name="Singh A."/>
            <person name="Wilkins M.J."/>
            <person name="Karaoz U."/>
            <person name="Brodie E.L."/>
            <person name="Williams K.H."/>
            <person name="Hubbard S.S."/>
            <person name="Banfield J.F."/>
        </authorList>
    </citation>
    <scope>NUCLEOTIDE SEQUENCE [LARGE SCALE GENOMIC DNA]</scope>
</reference>
<accession>A0A1G2K435</accession>
<dbReference type="InterPro" id="IPR038720">
    <property type="entry name" value="YprB_RNase_H-like_dom"/>
</dbReference>
<dbReference type="Proteomes" id="UP000177152">
    <property type="component" value="Unassembled WGS sequence"/>
</dbReference>
<evidence type="ECO:0000259" key="1">
    <source>
        <dbReference type="Pfam" id="PF13280"/>
    </source>
</evidence>
<proteinExistence type="predicted"/>
<gene>
    <name evidence="3" type="ORF">A2633_02960</name>
</gene>
<dbReference type="AlphaFoldDB" id="A0A1G2K435"/>
<name>A0A1G2K435_9BACT</name>
<dbReference type="Pfam" id="PF13280">
    <property type="entry name" value="WYL"/>
    <property type="match status" value="1"/>
</dbReference>
<evidence type="ECO:0000313" key="3">
    <source>
        <dbReference type="EMBL" id="OGZ94184.1"/>
    </source>
</evidence>
<dbReference type="Gene3D" id="3.30.420.10">
    <property type="entry name" value="Ribonuclease H-like superfamily/Ribonuclease H"/>
    <property type="match status" value="1"/>
</dbReference>
<dbReference type="SUPFAM" id="SSF53098">
    <property type="entry name" value="Ribonuclease H-like"/>
    <property type="match status" value="1"/>
</dbReference>
<dbReference type="InterPro" id="IPR036397">
    <property type="entry name" value="RNaseH_sf"/>
</dbReference>
<comment type="caution">
    <text evidence="3">The sequence shown here is derived from an EMBL/GenBank/DDBJ whole genome shotgun (WGS) entry which is preliminary data.</text>
</comment>
<organism evidence="3 4">
    <name type="scientific">Candidatus Sungbacteria bacterium RIFCSPHIGHO2_01_FULL_47_32</name>
    <dbReference type="NCBI Taxonomy" id="1802264"/>
    <lineage>
        <taxon>Bacteria</taxon>
        <taxon>Candidatus Sungiibacteriota</taxon>
    </lineage>
</organism>
<dbReference type="GO" id="GO:0003676">
    <property type="term" value="F:nucleic acid binding"/>
    <property type="evidence" value="ECO:0007669"/>
    <property type="project" value="InterPro"/>
</dbReference>
<feature type="domain" description="WYL" evidence="1">
    <location>
        <begin position="194"/>
        <end position="259"/>
    </location>
</feature>
<evidence type="ECO:0000313" key="4">
    <source>
        <dbReference type="Proteomes" id="UP000177152"/>
    </source>
</evidence>
<feature type="domain" description="YprB ribonuclease H-like" evidence="2">
    <location>
        <begin position="12"/>
        <end position="159"/>
    </location>
</feature>
<dbReference type="InterPro" id="IPR012337">
    <property type="entry name" value="RNaseH-like_sf"/>
</dbReference>
<sequence length="278" mass="31800">MITWIIMKTIVLDVETKKSFDDVGGRDNLTALGVSVAGAYFYETDSFYAYEEHELPAFEARLEEAELVIGFNINNFDWPVLQPYFKTLNVLQVPTLDIFDDVTAKLGHRISLNALAIATLNSKKSSDGLQALQWFKEGRIAEVKEYCLKDVAITRDLYEYGKKNGALYFESKFGNQKRAVPVSWQEKKATPSSVFKTLHDAFQKRQRVSIEYVSRSAAPNEEFKKNRKIDIYSIDGKEISAYCHLRQSVRRFKIESILACAPVQEFYKAPQDVQSSLF</sequence>
<dbReference type="Pfam" id="PF13482">
    <property type="entry name" value="RNase_H_2"/>
    <property type="match status" value="1"/>
</dbReference>